<comment type="caution">
    <text evidence="1">The sequence shown here is derived from an EMBL/GenBank/DDBJ whole genome shotgun (WGS) entry which is preliminary data.</text>
</comment>
<accession>A0A931AIC8</accession>
<dbReference type="Gene3D" id="1.25.40.10">
    <property type="entry name" value="Tetratricopeptide repeat domain"/>
    <property type="match status" value="1"/>
</dbReference>
<keyword evidence="2" id="KW-1185">Reference proteome</keyword>
<dbReference type="InterPro" id="IPR011990">
    <property type="entry name" value="TPR-like_helical_dom_sf"/>
</dbReference>
<dbReference type="RefSeq" id="WP_195899609.1">
    <property type="nucleotide sequence ID" value="NZ_JADOGI010000131.1"/>
</dbReference>
<dbReference type="Proteomes" id="UP000605361">
    <property type="component" value="Unassembled WGS sequence"/>
</dbReference>
<evidence type="ECO:0000313" key="2">
    <source>
        <dbReference type="Proteomes" id="UP000605361"/>
    </source>
</evidence>
<sequence length="121" mass="13584">MMYSLSTLACFQQRYGEAQPLLLQVIDVFEEIGEVHGMALTLRNLALSQQVRGELDTALERYSQALPRLEAVGDRAAEGHGLVSIAAIHLEEDRLEEAEPLLERALEIFRGRVCSEARPRH</sequence>
<evidence type="ECO:0000313" key="1">
    <source>
        <dbReference type="EMBL" id="MBF8190690.1"/>
    </source>
</evidence>
<name>A0A931AIC8_9ACTN</name>
<proteinExistence type="predicted"/>
<organism evidence="1 2">
    <name type="scientific">Nonomuraea cypriaca</name>
    <dbReference type="NCBI Taxonomy" id="1187855"/>
    <lineage>
        <taxon>Bacteria</taxon>
        <taxon>Bacillati</taxon>
        <taxon>Actinomycetota</taxon>
        <taxon>Actinomycetes</taxon>
        <taxon>Streptosporangiales</taxon>
        <taxon>Streptosporangiaceae</taxon>
        <taxon>Nonomuraea</taxon>
    </lineage>
</organism>
<reference evidence="1" key="1">
    <citation type="submission" date="2020-11" db="EMBL/GenBank/DDBJ databases">
        <title>Whole-genome analyses of Nonomuraea sp. K274.</title>
        <authorList>
            <person name="Veyisoglu A."/>
        </authorList>
    </citation>
    <scope>NUCLEOTIDE SEQUENCE</scope>
    <source>
        <strain evidence="1">K274</strain>
    </source>
</reference>
<dbReference type="Pfam" id="PF13424">
    <property type="entry name" value="TPR_12"/>
    <property type="match status" value="1"/>
</dbReference>
<gene>
    <name evidence="1" type="ORF">ITP53_34265</name>
</gene>
<dbReference type="SUPFAM" id="SSF48452">
    <property type="entry name" value="TPR-like"/>
    <property type="match status" value="1"/>
</dbReference>
<dbReference type="AlphaFoldDB" id="A0A931AIC8"/>
<protein>
    <submittedName>
        <fullName evidence="1">Tetratricopeptide repeat protein</fullName>
    </submittedName>
</protein>
<dbReference type="EMBL" id="JADOGI010000131">
    <property type="protein sequence ID" value="MBF8190690.1"/>
    <property type="molecule type" value="Genomic_DNA"/>
</dbReference>